<evidence type="ECO:0000313" key="2">
    <source>
        <dbReference type="Proteomes" id="UP001630127"/>
    </source>
</evidence>
<organism evidence="1 2">
    <name type="scientific">Cinchona calisaya</name>
    <dbReference type="NCBI Taxonomy" id="153742"/>
    <lineage>
        <taxon>Eukaryota</taxon>
        <taxon>Viridiplantae</taxon>
        <taxon>Streptophyta</taxon>
        <taxon>Embryophyta</taxon>
        <taxon>Tracheophyta</taxon>
        <taxon>Spermatophyta</taxon>
        <taxon>Magnoliopsida</taxon>
        <taxon>eudicotyledons</taxon>
        <taxon>Gunneridae</taxon>
        <taxon>Pentapetalae</taxon>
        <taxon>asterids</taxon>
        <taxon>lamiids</taxon>
        <taxon>Gentianales</taxon>
        <taxon>Rubiaceae</taxon>
        <taxon>Cinchonoideae</taxon>
        <taxon>Cinchoneae</taxon>
        <taxon>Cinchona</taxon>
    </lineage>
</organism>
<gene>
    <name evidence="1" type="ORF">ACH5RR_018322</name>
</gene>
<proteinExistence type="predicted"/>
<evidence type="ECO:0008006" key="3">
    <source>
        <dbReference type="Google" id="ProtNLM"/>
    </source>
</evidence>
<dbReference type="AlphaFoldDB" id="A0ABD2ZR88"/>
<reference evidence="1 2" key="1">
    <citation type="submission" date="2024-11" db="EMBL/GenBank/DDBJ databases">
        <title>A near-complete genome assembly of Cinchona calisaya.</title>
        <authorList>
            <person name="Lian D.C."/>
            <person name="Zhao X.W."/>
            <person name="Wei L."/>
        </authorList>
    </citation>
    <scope>NUCLEOTIDE SEQUENCE [LARGE SCALE GENOMIC DNA]</scope>
    <source>
        <tissue evidence="1">Nenye</tissue>
    </source>
</reference>
<accession>A0ABD2ZR88</accession>
<evidence type="ECO:0000313" key="1">
    <source>
        <dbReference type="EMBL" id="KAL3520173.1"/>
    </source>
</evidence>
<comment type="caution">
    <text evidence="1">The sequence shown here is derived from an EMBL/GenBank/DDBJ whole genome shotgun (WGS) entry which is preliminary data.</text>
</comment>
<protein>
    <recommendedName>
        <fullName evidence="3">Retrotransposon gag domain-containing protein</fullName>
    </recommendedName>
</protein>
<name>A0ABD2ZR88_9GENT</name>
<keyword evidence="2" id="KW-1185">Reference proteome</keyword>
<dbReference type="EMBL" id="JBJUIK010000008">
    <property type="protein sequence ID" value="KAL3520173.1"/>
    <property type="molecule type" value="Genomic_DNA"/>
</dbReference>
<dbReference type="Proteomes" id="UP001630127">
    <property type="component" value="Unassembled WGS sequence"/>
</dbReference>
<sequence>MVRMSIVGMKMELLKCSYYTIDTICSRCTGRGSREVSERGAFRRGALARKKDAQQDEERVLEEKCEEEVMTLNQRELTVAHYEEKFNKLSKFALRLVDTEKAHTRQFFQGLH</sequence>